<reference evidence="2" key="1">
    <citation type="submission" date="2023-07" db="EMBL/GenBank/DDBJ databases">
        <authorList>
            <person name="Xia Y."/>
        </authorList>
    </citation>
    <scope>NUCLEOTIDE SEQUENCE</scope>
    <source>
        <strain evidence="2">F</strain>
    </source>
</reference>
<protein>
    <submittedName>
        <fullName evidence="2">Uncharacterized protein</fullName>
    </submittedName>
</protein>
<accession>A0AA96EPL9</accession>
<organism evidence="2">
    <name type="scientific">Marseillevirus sp</name>
    <dbReference type="NCBI Taxonomy" id="2809551"/>
    <lineage>
        <taxon>Viruses</taxon>
        <taxon>Varidnaviria</taxon>
        <taxon>Bamfordvirae</taxon>
        <taxon>Nucleocytoviricota</taxon>
        <taxon>Megaviricetes</taxon>
        <taxon>Pimascovirales</taxon>
        <taxon>Pimascovirales incertae sedis</taxon>
        <taxon>Marseilleviridae</taxon>
        <taxon>Marseillevirus</taxon>
    </lineage>
</organism>
<proteinExistence type="predicted"/>
<name>A0AA96EPL9_9VIRU</name>
<sequence length="134" mass="15077">MNINANELLNLILNSAVQQLNLNKEQPQTNNSSSSQERPNLMDLFEPSPSPPTVSMKDKRQLMALGVLLIHLQKNGELPCRVNSVINNCWPENSYIKYAEFASNILNNSETILGEETSSREYVDDVLADLDRSE</sequence>
<gene>
    <name evidence="2" type="ORF">MarFTMF_475</name>
</gene>
<feature type="region of interest" description="Disordered" evidence="1">
    <location>
        <begin position="24"/>
        <end position="55"/>
    </location>
</feature>
<feature type="compositionally biased region" description="Polar residues" evidence="1">
    <location>
        <begin position="24"/>
        <end position="38"/>
    </location>
</feature>
<dbReference type="EMBL" id="OR343188">
    <property type="protein sequence ID" value="WNL49991.1"/>
    <property type="molecule type" value="Genomic_DNA"/>
</dbReference>
<evidence type="ECO:0000256" key="1">
    <source>
        <dbReference type="SAM" id="MobiDB-lite"/>
    </source>
</evidence>
<evidence type="ECO:0000313" key="2">
    <source>
        <dbReference type="EMBL" id="WNL49991.1"/>
    </source>
</evidence>